<dbReference type="RefSeq" id="WP_163229500.1">
    <property type="nucleotide sequence ID" value="NZ_WHZW01000003.1"/>
</dbReference>
<feature type="compositionally biased region" description="Low complexity" evidence="1">
    <location>
        <begin position="255"/>
        <end position="267"/>
    </location>
</feature>
<keyword evidence="2" id="KW-0812">Transmembrane</keyword>
<dbReference type="Pfam" id="PF07554">
    <property type="entry name" value="FIVAR"/>
    <property type="match status" value="1"/>
</dbReference>
<evidence type="ECO:0000256" key="1">
    <source>
        <dbReference type="SAM" id="MobiDB-lite"/>
    </source>
</evidence>
<sequence length="519" mass="54096">MGRVKKIAAALIAACTLFGGAGAAYAGESGTPSDAAAPQTAAETGNLVYGKTSVSNVRVSDVGAHTANVTFDYTIDQSLLPQIEKVCFAVDLQRIAEVTATSEPDPGYAWGRGSFDVACTGVKDEDLTQSTYNSIYGIRANQPVVDVSGNTVGSASYQSFTRFYDSSWDGKATGTFDLTVIGLTAGMSYGNRNVDQFSAAPLIVNLWRMADKAYQEGGHVADVDFSQVYAGLRIDLKNGDHVPFDDNSTKVPDFTTTAEPASTPTAPDLTESNKGDLAVADGTVTAGSVARIYVNNLAKGCAAKVDAGENCFWYSYIYSDPVKLTGPDGAPYVTIAKDDAGRYYFDAYIPVGYSGAHKISLQDADGNIQGWTDMTVGEKTPSSVDKTALNAAIAAAGKLNKSDYTEATWNAFAKALDSANAVAAKQDATQDEVDAATKALTDAQSGLRKAAATPTTPVTPAPDDQSKKDEQPKADKGKAQAKPAAKELSQTGSAVTAVAAVMLVMVAAAGVVTAICRRA</sequence>
<feature type="compositionally biased region" description="Basic and acidic residues" evidence="1">
    <location>
        <begin position="464"/>
        <end position="478"/>
    </location>
</feature>
<feature type="compositionally biased region" description="Low complexity" evidence="1">
    <location>
        <begin position="450"/>
        <end position="462"/>
    </location>
</feature>
<feature type="region of interest" description="Disordered" evidence="1">
    <location>
        <begin position="444"/>
        <end position="489"/>
    </location>
</feature>
<feature type="chain" id="PRO_5027056106" description="Peptidase" evidence="3">
    <location>
        <begin position="27"/>
        <end position="519"/>
    </location>
</feature>
<name>A0A6N9Z2U9_9BIFI</name>
<reference evidence="4 5" key="1">
    <citation type="submission" date="2019-10" db="EMBL/GenBank/DDBJ databases">
        <title>Bifidobacterium from non-human primates.</title>
        <authorList>
            <person name="Modesto M."/>
        </authorList>
    </citation>
    <scope>NUCLEOTIDE SEQUENCE [LARGE SCALE GENOMIC DNA]</scope>
    <source>
        <strain evidence="4 5">TRE17</strain>
    </source>
</reference>
<keyword evidence="2" id="KW-1133">Transmembrane helix</keyword>
<proteinExistence type="predicted"/>
<keyword evidence="3" id="KW-0732">Signal</keyword>
<dbReference type="Gene3D" id="1.20.1270.70">
    <property type="entry name" value="Designed single chain three-helix bundle"/>
    <property type="match status" value="1"/>
</dbReference>
<comment type="caution">
    <text evidence="4">The sequence shown here is derived from an EMBL/GenBank/DDBJ whole genome shotgun (WGS) entry which is preliminary data.</text>
</comment>
<feature type="region of interest" description="Disordered" evidence="1">
    <location>
        <begin position="248"/>
        <end position="274"/>
    </location>
</feature>
<accession>A0A6N9Z2U9</accession>
<dbReference type="Proteomes" id="UP000469194">
    <property type="component" value="Unassembled WGS sequence"/>
</dbReference>
<feature type="transmembrane region" description="Helical" evidence="2">
    <location>
        <begin position="494"/>
        <end position="516"/>
    </location>
</feature>
<dbReference type="AlphaFoldDB" id="A0A6N9Z2U9"/>
<protein>
    <recommendedName>
        <fullName evidence="6">Peptidase</fullName>
    </recommendedName>
</protein>
<keyword evidence="5" id="KW-1185">Reference proteome</keyword>
<evidence type="ECO:0000313" key="5">
    <source>
        <dbReference type="Proteomes" id="UP000469194"/>
    </source>
</evidence>
<dbReference type="EMBL" id="WHZW01000003">
    <property type="protein sequence ID" value="NEG88821.1"/>
    <property type="molecule type" value="Genomic_DNA"/>
</dbReference>
<feature type="signal peptide" evidence="3">
    <location>
        <begin position="1"/>
        <end position="26"/>
    </location>
</feature>
<gene>
    <name evidence="4" type="ORF">GFD25_02105</name>
</gene>
<evidence type="ECO:0008006" key="6">
    <source>
        <dbReference type="Google" id="ProtNLM"/>
    </source>
</evidence>
<evidence type="ECO:0000256" key="3">
    <source>
        <dbReference type="SAM" id="SignalP"/>
    </source>
</evidence>
<evidence type="ECO:0000313" key="4">
    <source>
        <dbReference type="EMBL" id="NEG88821.1"/>
    </source>
</evidence>
<organism evidence="4 5">
    <name type="scientific">Bifidobacterium aerophilum</name>
    <dbReference type="NCBI Taxonomy" id="1798155"/>
    <lineage>
        <taxon>Bacteria</taxon>
        <taxon>Bacillati</taxon>
        <taxon>Actinomycetota</taxon>
        <taxon>Actinomycetes</taxon>
        <taxon>Bifidobacteriales</taxon>
        <taxon>Bifidobacteriaceae</taxon>
        <taxon>Bifidobacterium</taxon>
    </lineage>
</organism>
<keyword evidence="2" id="KW-0472">Membrane</keyword>
<evidence type="ECO:0000256" key="2">
    <source>
        <dbReference type="SAM" id="Phobius"/>
    </source>
</evidence>